<feature type="transmembrane region" description="Helical" evidence="1">
    <location>
        <begin position="90"/>
        <end position="108"/>
    </location>
</feature>
<keyword evidence="1" id="KW-1133">Transmembrane helix</keyword>
<feature type="transmembrane region" description="Helical" evidence="1">
    <location>
        <begin position="162"/>
        <end position="181"/>
    </location>
</feature>
<evidence type="ECO:0008006" key="4">
    <source>
        <dbReference type="Google" id="ProtNLM"/>
    </source>
</evidence>
<comment type="caution">
    <text evidence="2">The sequence shown here is derived from an EMBL/GenBank/DDBJ whole genome shotgun (WGS) entry which is preliminary data.</text>
</comment>
<evidence type="ECO:0000313" key="3">
    <source>
        <dbReference type="Proteomes" id="UP000231246"/>
    </source>
</evidence>
<keyword evidence="1" id="KW-0812">Transmembrane</keyword>
<keyword evidence="1" id="KW-0472">Membrane</keyword>
<proteinExistence type="predicted"/>
<feature type="transmembrane region" description="Helical" evidence="1">
    <location>
        <begin position="120"/>
        <end position="142"/>
    </location>
</feature>
<accession>A0A2H0BVM8</accession>
<name>A0A2H0BVM8_9BACT</name>
<evidence type="ECO:0000256" key="1">
    <source>
        <dbReference type="SAM" id="Phobius"/>
    </source>
</evidence>
<feature type="transmembrane region" description="Helical" evidence="1">
    <location>
        <begin position="232"/>
        <end position="252"/>
    </location>
</feature>
<feature type="transmembrane region" description="Helical" evidence="1">
    <location>
        <begin position="335"/>
        <end position="353"/>
    </location>
</feature>
<dbReference type="EMBL" id="PCTA01000017">
    <property type="protein sequence ID" value="PIP61735.1"/>
    <property type="molecule type" value="Genomic_DNA"/>
</dbReference>
<feature type="transmembrane region" description="Helical" evidence="1">
    <location>
        <begin position="193"/>
        <end position="220"/>
    </location>
</feature>
<dbReference type="Proteomes" id="UP000231246">
    <property type="component" value="Unassembled WGS sequence"/>
</dbReference>
<dbReference type="AlphaFoldDB" id="A0A2H0BVM8"/>
<reference evidence="2 3" key="1">
    <citation type="submission" date="2017-09" db="EMBL/GenBank/DDBJ databases">
        <title>Depth-based differentiation of microbial function through sediment-hosted aquifers and enrichment of novel symbionts in the deep terrestrial subsurface.</title>
        <authorList>
            <person name="Probst A.J."/>
            <person name="Ladd B."/>
            <person name="Jarett J.K."/>
            <person name="Geller-Mcgrath D.E."/>
            <person name="Sieber C.M."/>
            <person name="Emerson J.B."/>
            <person name="Anantharaman K."/>
            <person name="Thomas B.C."/>
            <person name="Malmstrom R."/>
            <person name="Stieglmeier M."/>
            <person name="Klingl A."/>
            <person name="Woyke T."/>
            <person name="Ryan C.M."/>
            <person name="Banfield J.F."/>
        </authorList>
    </citation>
    <scope>NUCLEOTIDE SEQUENCE [LARGE SCALE GENOMIC DNA]</scope>
    <source>
        <strain evidence="2">CG22_combo_CG10-13_8_21_14_all_38_20</strain>
    </source>
</reference>
<gene>
    <name evidence="2" type="ORF">COW99_02545</name>
</gene>
<feature type="transmembrane region" description="Helical" evidence="1">
    <location>
        <begin position="301"/>
        <end position="323"/>
    </location>
</feature>
<feature type="transmembrane region" description="Helical" evidence="1">
    <location>
        <begin position="396"/>
        <end position="417"/>
    </location>
</feature>
<protein>
    <recommendedName>
        <fullName evidence="4">Glycosyltransferase RgtA/B/C/D-like domain-containing protein</fullName>
    </recommendedName>
</protein>
<feature type="transmembrane region" description="Helical" evidence="1">
    <location>
        <begin position="365"/>
        <end position="384"/>
    </location>
</feature>
<sequence length="569" mass="65183">MRSKLIIGVFAIVFSLTMLRSGWYLENGYRLIGVNASDGIWNLALISELMNSFPPEHPGFAGELLKGYHFFYHILLAGIAKVTSIPTTSLYFHIFPLIISYLWGYGVYRVVVKLYKNKKAGLWSAFFSLFGGSFAFLLPLVWKQDLSINSGFGICQPLGCSLVNPAFASSIVLVIWSYYFLIEYLRTNKKKWAIWLIVATGISVGFKVYAGMILMGALAVAAVWRAWSQRKFDLLIIFGLALLMAMAVFFPFNANYGFLLFQPLWPPHITMQGPLGFTRWRVLWELAEYTHNWWGIIKLEIWANGVFFLGNMGTRLLAIFALGTFIKRGILKVDAIFYLAMLGVSYLIPMFFLQPAGGVFNMVQMYWYFLFLVSILVGPGIVSLMSKVNNRFYRILIYLLIVIITLPSSVTDLQILLTDKGRVIDNSQLEVLEFFREHGEYNQTVLQLPELRQKYTKEELYGWFTSRSSAIIPSLGGKRVYAVNEGVTFPDLDINKRLALIMRFLLPEKVCNKTNWDKLVCQDALNDAYNMLQSEDIHFIYSKEDRFWLDYWDKINVVYKGEGGSIYGI</sequence>
<organism evidence="2 3">
    <name type="scientific">Candidatus Roizmanbacteria bacterium CG22_combo_CG10-13_8_21_14_all_38_20</name>
    <dbReference type="NCBI Taxonomy" id="1974862"/>
    <lineage>
        <taxon>Bacteria</taxon>
        <taxon>Candidatus Roizmaniibacteriota</taxon>
    </lineage>
</organism>
<evidence type="ECO:0000313" key="2">
    <source>
        <dbReference type="EMBL" id="PIP61735.1"/>
    </source>
</evidence>